<dbReference type="SMART" id="SM01217">
    <property type="entry name" value="Fn3_like"/>
    <property type="match status" value="1"/>
</dbReference>
<dbReference type="Gene3D" id="3.40.50.1700">
    <property type="entry name" value="Glycoside hydrolase family 3 C-terminal domain"/>
    <property type="match status" value="1"/>
</dbReference>
<dbReference type="SUPFAM" id="SSF52279">
    <property type="entry name" value="Beta-D-glucan exohydrolase, C-terminal domain"/>
    <property type="match status" value="1"/>
</dbReference>
<dbReference type="PANTHER" id="PTHR30620:SF16">
    <property type="entry name" value="LYSOSOMAL BETA GLUCOSIDASE"/>
    <property type="match status" value="1"/>
</dbReference>
<dbReference type="STRING" id="1038014.SAMN04487910_0352"/>
<dbReference type="SUPFAM" id="SSF51445">
    <property type="entry name" value="(Trans)glycosidases"/>
    <property type="match status" value="1"/>
</dbReference>
<dbReference type="Proteomes" id="UP000198521">
    <property type="component" value="Unassembled WGS sequence"/>
</dbReference>
<dbReference type="InterPro" id="IPR051915">
    <property type="entry name" value="Cellulose_Degrad_GH3"/>
</dbReference>
<dbReference type="InterPro" id="IPR036962">
    <property type="entry name" value="Glyco_hydro_3_N_sf"/>
</dbReference>
<dbReference type="InterPro" id="IPR026891">
    <property type="entry name" value="Fn3-like"/>
</dbReference>
<dbReference type="FunFam" id="2.60.40.10:FF:000495">
    <property type="entry name" value="Periplasmic beta-glucosidase"/>
    <property type="match status" value="1"/>
</dbReference>
<dbReference type="AlphaFoldDB" id="A0A1H7GDZ8"/>
<dbReference type="Gene3D" id="2.60.40.10">
    <property type="entry name" value="Immunoglobulins"/>
    <property type="match status" value="1"/>
</dbReference>
<evidence type="ECO:0000259" key="7">
    <source>
        <dbReference type="SMART" id="SM01217"/>
    </source>
</evidence>
<dbReference type="InterPro" id="IPR002772">
    <property type="entry name" value="Glyco_hydro_3_C"/>
</dbReference>
<evidence type="ECO:0000256" key="2">
    <source>
        <dbReference type="ARBA" id="ARBA00005336"/>
    </source>
</evidence>
<dbReference type="PRINTS" id="PR00133">
    <property type="entry name" value="GLHYDRLASE3"/>
</dbReference>
<dbReference type="InterPro" id="IPR017853">
    <property type="entry name" value="GH"/>
</dbReference>
<evidence type="ECO:0000256" key="3">
    <source>
        <dbReference type="ARBA" id="ARBA00012744"/>
    </source>
</evidence>
<dbReference type="PROSITE" id="PS51257">
    <property type="entry name" value="PROKAR_LIPOPROTEIN"/>
    <property type="match status" value="1"/>
</dbReference>
<dbReference type="EMBL" id="FOAB01000001">
    <property type="protein sequence ID" value="SEK36496.1"/>
    <property type="molecule type" value="Genomic_DNA"/>
</dbReference>
<reference evidence="8 9" key="1">
    <citation type="submission" date="2016-10" db="EMBL/GenBank/DDBJ databases">
        <authorList>
            <person name="de Groot N.N."/>
        </authorList>
    </citation>
    <scope>NUCLEOTIDE SEQUENCE [LARGE SCALE GENOMIC DNA]</scope>
    <source>
        <strain evidence="8 9">DSM 25232</strain>
    </source>
</reference>
<dbReference type="GO" id="GO:0008422">
    <property type="term" value="F:beta-glucosidase activity"/>
    <property type="evidence" value="ECO:0007669"/>
    <property type="project" value="UniProtKB-EC"/>
</dbReference>
<accession>A0A1H7GDZ8</accession>
<dbReference type="OrthoDB" id="9805821at2"/>
<keyword evidence="5" id="KW-0378">Hydrolase</keyword>
<dbReference type="Pfam" id="PF14310">
    <property type="entry name" value="Fn3-like"/>
    <property type="match status" value="1"/>
</dbReference>
<evidence type="ECO:0000256" key="5">
    <source>
        <dbReference type="ARBA" id="ARBA00022801"/>
    </source>
</evidence>
<comment type="similarity">
    <text evidence="2">Belongs to the glycosyl hydrolase 3 family.</text>
</comment>
<organism evidence="8 9">
    <name type="scientific">Aquimarina amphilecti</name>
    <dbReference type="NCBI Taxonomy" id="1038014"/>
    <lineage>
        <taxon>Bacteria</taxon>
        <taxon>Pseudomonadati</taxon>
        <taxon>Bacteroidota</taxon>
        <taxon>Flavobacteriia</taxon>
        <taxon>Flavobacteriales</taxon>
        <taxon>Flavobacteriaceae</taxon>
        <taxon>Aquimarina</taxon>
    </lineage>
</organism>
<evidence type="ECO:0000256" key="6">
    <source>
        <dbReference type="ARBA" id="ARBA00023295"/>
    </source>
</evidence>
<gene>
    <name evidence="8" type="ORF">SAMN04487910_0352</name>
</gene>
<proteinExistence type="inferred from homology"/>
<evidence type="ECO:0000313" key="8">
    <source>
        <dbReference type="EMBL" id="SEK36496.1"/>
    </source>
</evidence>
<dbReference type="FunFam" id="3.20.20.300:FF:000005">
    <property type="entry name" value="Periplasmic beta-glucosidase"/>
    <property type="match status" value="1"/>
</dbReference>
<dbReference type="InterPro" id="IPR001764">
    <property type="entry name" value="Glyco_hydro_3_N"/>
</dbReference>
<protein>
    <recommendedName>
        <fullName evidence="3">beta-glucosidase</fullName>
        <ecNumber evidence="3">3.2.1.21</ecNumber>
    </recommendedName>
</protein>
<dbReference type="Pfam" id="PF00933">
    <property type="entry name" value="Glyco_hydro_3"/>
    <property type="match status" value="1"/>
</dbReference>
<comment type="catalytic activity">
    <reaction evidence="1">
        <text>Hydrolysis of terminal, non-reducing beta-D-glucosyl residues with release of beta-D-glucose.</text>
        <dbReference type="EC" id="3.2.1.21"/>
    </reaction>
</comment>
<dbReference type="PANTHER" id="PTHR30620">
    <property type="entry name" value="PERIPLASMIC BETA-GLUCOSIDASE-RELATED"/>
    <property type="match status" value="1"/>
</dbReference>
<dbReference type="InterPro" id="IPR036881">
    <property type="entry name" value="Glyco_hydro_3_C_sf"/>
</dbReference>
<evidence type="ECO:0000256" key="1">
    <source>
        <dbReference type="ARBA" id="ARBA00000448"/>
    </source>
</evidence>
<keyword evidence="6" id="KW-0326">Glycosidase</keyword>
<name>A0A1H7GDZ8_AQUAM</name>
<evidence type="ECO:0000313" key="9">
    <source>
        <dbReference type="Proteomes" id="UP000198521"/>
    </source>
</evidence>
<sequence length="762" mass="84566">MTFLQVKTHTYRFLIFGLLVILLSCNSKTSDIGLNISSENPIEHKIDSIISKMSLDEKIGQTAQRGKSSRVKELPKDLKEAVRNGHIGSFLNIMNKKDAKELQRIAVEESPSKIPLIFARDVIHGFKTIFPIPLGQAASFNPSLVKEGSRIAAIEASTYGIRWTFAPMIDIARDPRWGRIAESAGEDPYLTSKMAEAYVKGFQGDDLSSPTSLAACAKHFIGYGAAEGGRDYNTANINDNLLHNVYLKPFKTAVDAGSATFMTSFNDLNGVPASANSYILKDILREKWGFDGFVVSDWNSIIEMVNHGFAKDQKEAAEKSINAMLDMEMTSTSYQDHLKELIDESKFSEKELDEIVRNILRIKFRLGLFDNPYFDPNDSILYDKNHLLSAQNTAEESITLLKNENKILPIDAKKKIAIIGPLADAPHEQLGTWTFDGEKDHSITPLQAFKGDNNYMINYSKGLSYSRDKSDTEFDSAINVAKSSDVILFFAGEEAILSGEAHSRADINLPGAQEELIKELHKTGKPIILILMAGRPITLGNILDKVDAVLMAWHPGTMGGPALKNVITGVVSPSGKLPVSWPKVVGQIPIHYNHKNTGRPVVPEEFVHMDSIPIRAWQSSLGNTSHYLDAGFLPEYPFGYGLSYSTFKYSDISISSSNPKIGDIITVKVLVTNTGDVKAKETVQLYFRDLVGSLTRPVKELLRFEKIALNSGESKQFVFSFSTDDLSFYGLDKKWVTEPGDFKLWVATHALDESNELNFVLK</sequence>
<dbReference type="RefSeq" id="WP_091404676.1">
    <property type="nucleotide sequence ID" value="NZ_FOAB01000001.1"/>
</dbReference>
<evidence type="ECO:0000256" key="4">
    <source>
        <dbReference type="ARBA" id="ARBA00022729"/>
    </source>
</evidence>
<dbReference type="GO" id="GO:0009251">
    <property type="term" value="P:glucan catabolic process"/>
    <property type="evidence" value="ECO:0007669"/>
    <property type="project" value="TreeGrafter"/>
</dbReference>
<dbReference type="Pfam" id="PF01915">
    <property type="entry name" value="Glyco_hydro_3_C"/>
    <property type="match status" value="1"/>
</dbReference>
<dbReference type="EC" id="3.2.1.21" evidence="3"/>
<feature type="domain" description="Fibronectin type III-like" evidence="7">
    <location>
        <begin position="681"/>
        <end position="750"/>
    </location>
</feature>
<keyword evidence="4" id="KW-0732">Signal</keyword>
<dbReference type="InterPro" id="IPR013783">
    <property type="entry name" value="Ig-like_fold"/>
</dbReference>
<keyword evidence="9" id="KW-1185">Reference proteome</keyword>
<dbReference type="Gene3D" id="3.20.20.300">
    <property type="entry name" value="Glycoside hydrolase, family 3, N-terminal domain"/>
    <property type="match status" value="1"/>
</dbReference>